<evidence type="ECO:0000256" key="7">
    <source>
        <dbReference type="ARBA" id="ARBA00022679"/>
    </source>
</evidence>
<dbReference type="Proteomes" id="UP000054495">
    <property type="component" value="Unassembled WGS sequence"/>
</dbReference>
<sequence length="338" mass="38075">MHLFYDPDITKETITYQLNETESRHVCKVLRMKEGDTIGLLNGNGLFAEAIVAEANPKRCTVEITGRKEQPAPSYSIHIAIAPTKMNDRMEWFIEKATELGNIAVSAMKQSKRLYLPKMNDLVKADAFIREHPNGFIAHCYDGDKQRLPDVFDGSSPILIGPEGDFSPEEAALAKKKRVKEITLGEKPVEDRNSRIICLYAGSDEVYNYLQRMVYQKTTDMRSIIVATVLLICGNVFSQYPYQLAVLKYNGGGDYYANPTSVPNLVKFCNEQLNMNISPDVPYVDVGSPDLFLYPFVHMTGHGNVVFSAQEAENLRTYLMGGGFLHIDDNYGMDQFIR</sequence>
<dbReference type="Gene3D" id="2.40.240.20">
    <property type="entry name" value="Hypothetical PUA domain-like, domain 1"/>
    <property type="match status" value="1"/>
</dbReference>
<protein>
    <recommendedName>
        <fullName evidence="3">16S rRNA (uracil(1498)-N(3))-methyltransferase</fullName>
        <ecNumber evidence="3">2.1.1.193</ecNumber>
    </recommendedName>
</protein>
<dbReference type="GO" id="GO:0070042">
    <property type="term" value="F:rRNA (uridine-N3-)-methyltransferase activity"/>
    <property type="evidence" value="ECO:0007669"/>
    <property type="project" value="TreeGrafter"/>
</dbReference>
<proteinExistence type="inferred from homology"/>
<dbReference type="GO" id="GO:0005737">
    <property type="term" value="C:cytoplasm"/>
    <property type="evidence" value="ECO:0007669"/>
    <property type="project" value="UniProtKB-SubCell"/>
</dbReference>
<comment type="function">
    <text evidence="9">Specifically methylates the N3 position of the uracil ring of uridine 1498 (m3U1498) in 16S rRNA. Acts on the fully assembled 30S ribosomal subunit.</text>
</comment>
<evidence type="ECO:0000313" key="14">
    <source>
        <dbReference type="EMBL" id="EPB65750.1"/>
    </source>
</evidence>
<dbReference type="Gene3D" id="3.40.50.12140">
    <property type="entry name" value="Domain of unknown function DUF4159"/>
    <property type="match status" value="1"/>
</dbReference>
<dbReference type="InterPro" id="IPR025297">
    <property type="entry name" value="DUF4159"/>
</dbReference>
<keyword evidence="7 14" id="KW-0808">Transferase</keyword>
<dbReference type="GO" id="GO:0070475">
    <property type="term" value="P:rRNA base methylation"/>
    <property type="evidence" value="ECO:0007669"/>
    <property type="project" value="TreeGrafter"/>
</dbReference>
<keyword evidence="15" id="KW-1185">Reference proteome</keyword>
<feature type="domain" description="Ribosomal RNA small subunit methyltransferase E methyltransferase" evidence="11">
    <location>
        <begin position="103"/>
        <end position="186"/>
    </location>
</feature>
<evidence type="ECO:0000256" key="10">
    <source>
        <dbReference type="ARBA" id="ARBA00047944"/>
    </source>
</evidence>
<evidence type="ECO:0000259" key="12">
    <source>
        <dbReference type="Pfam" id="PF13709"/>
    </source>
</evidence>
<evidence type="ECO:0000256" key="6">
    <source>
        <dbReference type="ARBA" id="ARBA00022603"/>
    </source>
</evidence>
<comment type="catalytic activity">
    <reaction evidence="10">
        <text>uridine(1498) in 16S rRNA + S-adenosyl-L-methionine = N(3)-methyluridine(1498) in 16S rRNA + S-adenosyl-L-homocysteine + H(+)</text>
        <dbReference type="Rhea" id="RHEA:42920"/>
        <dbReference type="Rhea" id="RHEA-COMP:10283"/>
        <dbReference type="Rhea" id="RHEA-COMP:10284"/>
        <dbReference type="ChEBI" id="CHEBI:15378"/>
        <dbReference type="ChEBI" id="CHEBI:57856"/>
        <dbReference type="ChEBI" id="CHEBI:59789"/>
        <dbReference type="ChEBI" id="CHEBI:65315"/>
        <dbReference type="ChEBI" id="CHEBI:74502"/>
        <dbReference type="EC" id="2.1.1.193"/>
    </reaction>
</comment>
<name>A0A0D6L3Y0_9BILA</name>
<dbReference type="EMBL" id="KE127186">
    <property type="protein sequence ID" value="EPB65750.1"/>
    <property type="molecule type" value="Genomic_DNA"/>
</dbReference>
<dbReference type="NCBIfam" id="TIGR00046">
    <property type="entry name" value="RsmE family RNA methyltransferase"/>
    <property type="match status" value="1"/>
</dbReference>
<dbReference type="InterPro" id="IPR046887">
    <property type="entry name" value="RsmE_PUA-like"/>
</dbReference>
<evidence type="ECO:0000259" key="11">
    <source>
        <dbReference type="Pfam" id="PF04452"/>
    </source>
</evidence>
<dbReference type="InterPro" id="IPR029028">
    <property type="entry name" value="Alpha/beta_knot_MTases"/>
</dbReference>
<evidence type="ECO:0000256" key="1">
    <source>
        <dbReference type="ARBA" id="ARBA00004496"/>
    </source>
</evidence>
<evidence type="ECO:0000256" key="5">
    <source>
        <dbReference type="ARBA" id="ARBA00022552"/>
    </source>
</evidence>
<dbReference type="SUPFAM" id="SSF75217">
    <property type="entry name" value="alpha/beta knot"/>
    <property type="match status" value="1"/>
</dbReference>
<evidence type="ECO:0000256" key="8">
    <source>
        <dbReference type="ARBA" id="ARBA00022691"/>
    </source>
</evidence>
<dbReference type="InterPro" id="IPR015947">
    <property type="entry name" value="PUA-like_sf"/>
</dbReference>
<keyword evidence="6 14" id="KW-0489">Methyltransferase</keyword>
<evidence type="ECO:0000259" key="13">
    <source>
        <dbReference type="Pfam" id="PF20260"/>
    </source>
</evidence>
<dbReference type="PANTHER" id="PTHR30027">
    <property type="entry name" value="RIBOSOMAL RNA SMALL SUBUNIT METHYLTRANSFERASE E"/>
    <property type="match status" value="1"/>
</dbReference>
<dbReference type="SUPFAM" id="SSF88697">
    <property type="entry name" value="PUA domain-like"/>
    <property type="match status" value="1"/>
</dbReference>
<dbReference type="Pfam" id="PF20260">
    <property type="entry name" value="PUA_4"/>
    <property type="match status" value="1"/>
</dbReference>
<feature type="non-terminal residue" evidence="14">
    <location>
        <position position="338"/>
    </location>
</feature>
<evidence type="ECO:0000256" key="3">
    <source>
        <dbReference type="ARBA" id="ARBA00012328"/>
    </source>
</evidence>
<keyword evidence="5" id="KW-0698">rRNA processing</keyword>
<dbReference type="Pfam" id="PF04452">
    <property type="entry name" value="Methyltrans_RNA"/>
    <property type="match status" value="1"/>
</dbReference>
<dbReference type="InterPro" id="IPR046886">
    <property type="entry name" value="RsmE_MTase_dom"/>
</dbReference>
<evidence type="ECO:0000256" key="4">
    <source>
        <dbReference type="ARBA" id="ARBA00022490"/>
    </source>
</evidence>
<dbReference type="EC" id="2.1.1.193" evidence="3"/>
<feature type="domain" description="DUF4159" evidence="12">
    <location>
        <begin position="244"/>
        <end position="336"/>
    </location>
</feature>
<evidence type="ECO:0000313" key="15">
    <source>
        <dbReference type="Proteomes" id="UP000054495"/>
    </source>
</evidence>
<comment type="subcellular location">
    <subcellularLocation>
        <location evidence="1">Cytoplasm</location>
    </subcellularLocation>
</comment>
<gene>
    <name evidence="14" type="ORF">ANCCEY_15182</name>
</gene>
<dbReference type="InterPro" id="IPR029026">
    <property type="entry name" value="tRNA_m1G_MTases_N"/>
</dbReference>
<reference evidence="14 15" key="1">
    <citation type="submission" date="2013-05" db="EMBL/GenBank/DDBJ databases">
        <title>Draft genome of the parasitic nematode Anyclostoma ceylanicum.</title>
        <authorList>
            <person name="Mitreva M."/>
        </authorList>
    </citation>
    <scope>NUCLEOTIDE SEQUENCE [LARGE SCALE GENOMIC DNA]</scope>
</reference>
<comment type="similarity">
    <text evidence="2">Belongs to the RNA methyltransferase RsmE family.</text>
</comment>
<keyword evidence="4" id="KW-0963">Cytoplasm</keyword>
<evidence type="ECO:0000256" key="9">
    <source>
        <dbReference type="ARBA" id="ARBA00025699"/>
    </source>
</evidence>
<accession>A0A0D6L3Y0</accession>
<dbReference type="Gene3D" id="3.40.1280.10">
    <property type="match status" value="1"/>
</dbReference>
<evidence type="ECO:0000256" key="2">
    <source>
        <dbReference type="ARBA" id="ARBA00005528"/>
    </source>
</evidence>
<dbReference type="CDD" id="cd18084">
    <property type="entry name" value="RsmE-like"/>
    <property type="match status" value="1"/>
</dbReference>
<dbReference type="AlphaFoldDB" id="A0A0D6L3Y0"/>
<dbReference type="PANTHER" id="PTHR30027:SF3">
    <property type="entry name" value="16S RRNA (URACIL(1498)-N(3))-METHYLTRANSFERASE"/>
    <property type="match status" value="1"/>
</dbReference>
<dbReference type="InterPro" id="IPR006700">
    <property type="entry name" value="RsmE"/>
</dbReference>
<dbReference type="Pfam" id="PF13709">
    <property type="entry name" value="DUF4159"/>
    <property type="match status" value="1"/>
</dbReference>
<keyword evidence="8" id="KW-0949">S-adenosyl-L-methionine</keyword>
<organism evidence="14 15">
    <name type="scientific">Ancylostoma ceylanicum</name>
    <dbReference type="NCBI Taxonomy" id="53326"/>
    <lineage>
        <taxon>Eukaryota</taxon>
        <taxon>Metazoa</taxon>
        <taxon>Ecdysozoa</taxon>
        <taxon>Nematoda</taxon>
        <taxon>Chromadorea</taxon>
        <taxon>Rhabditida</taxon>
        <taxon>Rhabditina</taxon>
        <taxon>Rhabditomorpha</taxon>
        <taxon>Strongyloidea</taxon>
        <taxon>Ancylostomatidae</taxon>
        <taxon>Ancylostomatinae</taxon>
        <taxon>Ancylostoma</taxon>
    </lineage>
</organism>
<feature type="domain" description="Ribosomal RNA small subunit methyltransferase E PUA-like" evidence="13">
    <location>
        <begin position="18"/>
        <end position="64"/>
    </location>
</feature>